<dbReference type="Proteomes" id="UP000597886">
    <property type="component" value="Unassembled WGS sequence"/>
</dbReference>
<feature type="region of interest" description="Disordered" evidence="1">
    <location>
        <begin position="78"/>
        <end position="103"/>
    </location>
</feature>
<dbReference type="AlphaFoldDB" id="A0AA91C0R5"/>
<protein>
    <submittedName>
        <fullName evidence="3">DUF2933 domain-containing protein</fullName>
    </submittedName>
</protein>
<dbReference type="InterPro" id="IPR021682">
    <property type="entry name" value="DUF2933"/>
</dbReference>
<evidence type="ECO:0000313" key="3">
    <source>
        <dbReference type="EMBL" id="NOE20456.1"/>
    </source>
</evidence>
<feature type="compositionally biased region" description="Basic and acidic residues" evidence="1">
    <location>
        <begin position="81"/>
        <end position="90"/>
    </location>
</feature>
<evidence type="ECO:0000256" key="1">
    <source>
        <dbReference type="SAM" id="MobiDB-lite"/>
    </source>
</evidence>
<proteinExistence type="predicted"/>
<dbReference type="Pfam" id="PF11666">
    <property type="entry name" value="DUF2933"/>
    <property type="match status" value="1"/>
</dbReference>
<feature type="transmembrane region" description="Helical" evidence="2">
    <location>
        <begin position="54"/>
        <end position="70"/>
    </location>
</feature>
<reference evidence="3" key="1">
    <citation type="submission" date="2019-12" db="EMBL/GenBank/DDBJ databases">
        <title>Ruegeria JWLKs population differentiation of coral mucus and skeleton niches.</title>
        <authorList>
            <person name="Luo D."/>
        </authorList>
    </citation>
    <scope>NUCLEOTIDE SEQUENCE</scope>
    <source>
        <strain evidence="3">HKCCD6181</strain>
    </source>
</reference>
<evidence type="ECO:0000313" key="4">
    <source>
        <dbReference type="Proteomes" id="UP000597886"/>
    </source>
</evidence>
<feature type="transmembrane region" description="Helical" evidence="2">
    <location>
        <begin position="21"/>
        <end position="42"/>
    </location>
</feature>
<sequence>MKENQIADAPQASTPVSGGKILKWGMMVCCIAMITPIVLYFIAGGTVGGLSESLGLFAPLILCLGAHFFMHKAMGKSCHSNKSESERPKATDAAVGPNPVHRQ</sequence>
<dbReference type="EMBL" id="WVRA01000010">
    <property type="protein sequence ID" value="NOE20456.1"/>
    <property type="molecule type" value="Genomic_DNA"/>
</dbReference>
<evidence type="ECO:0000256" key="2">
    <source>
        <dbReference type="SAM" id="Phobius"/>
    </source>
</evidence>
<name>A0AA91C0R5_9RHOB</name>
<organism evidence="3 4">
    <name type="scientific">Ruegeria atlantica</name>
    <dbReference type="NCBI Taxonomy" id="81569"/>
    <lineage>
        <taxon>Bacteria</taxon>
        <taxon>Pseudomonadati</taxon>
        <taxon>Pseudomonadota</taxon>
        <taxon>Alphaproteobacteria</taxon>
        <taxon>Rhodobacterales</taxon>
        <taxon>Roseobacteraceae</taxon>
        <taxon>Ruegeria</taxon>
    </lineage>
</organism>
<accession>A0AA91C0R5</accession>
<keyword evidence="2" id="KW-1133">Transmembrane helix</keyword>
<keyword evidence="2" id="KW-0472">Membrane</keyword>
<comment type="caution">
    <text evidence="3">The sequence shown here is derived from an EMBL/GenBank/DDBJ whole genome shotgun (WGS) entry which is preliminary data.</text>
</comment>
<gene>
    <name evidence="3" type="ORF">GS634_20205</name>
</gene>
<keyword evidence="2" id="KW-0812">Transmembrane</keyword>